<dbReference type="AlphaFoldDB" id="K2RLE6"/>
<dbReference type="EMBL" id="AHHD01000388">
    <property type="protein sequence ID" value="EKG13627.1"/>
    <property type="molecule type" value="Genomic_DNA"/>
</dbReference>
<dbReference type="Proteomes" id="UP000007129">
    <property type="component" value="Unassembled WGS sequence"/>
</dbReference>
<sequence length="86" mass="9933">MQPDEARRDLASKRYGHQDVGNKPPIAKFILDRITLARDTDMPSTHAQLIEPRKAVHRKRRAFLKTPSEHASVRTHIKRAEAQEQL</sequence>
<organism evidence="2 3">
    <name type="scientific">Macrophomina phaseolina (strain MS6)</name>
    <name type="common">Charcoal rot fungus</name>
    <dbReference type="NCBI Taxonomy" id="1126212"/>
    <lineage>
        <taxon>Eukaryota</taxon>
        <taxon>Fungi</taxon>
        <taxon>Dikarya</taxon>
        <taxon>Ascomycota</taxon>
        <taxon>Pezizomycotina</taxon>
        <taxon>Dothideomycetes</taxon>
        <taxon>Dothideomycetes incertae sedis</taxon>
        <taxon>Botryosphaeriales</taxon>
        <taxon>Botryosphaeriaceae</taxon>
        <taxon>Macrophomina</taxon>
    </lineage>
</organism>
<protein>
    <submittedName>
        <fullName evidence="2">Uncharacterized protein</fullName>
    </submittedName>
</protein>
<evidence type="ECO:0000313" key="2">
    <source>
        <dbReference type="EMBL" id="EKG13627.1"/>
    </source>
</evidence>
<gene>
    <name evidence="2" type="ORF">MPH_09209</name>
</gene>
<dbReference type="InParanoid" id="K2RLE6"/>
<name>K2RLE6_MACPH</name>
<feature type="compositionally biased region" description="Basic and acidic residues" evidence="1">
    <location>
        <begin position="1"/>
        <end position="12"/>
    </location>
</feature>
<feature type="region of interest" description="Disordered" evidence="1">
    <location>
        <begin position="1"/>
        <end position="22"/>
    </location>
</feature>
<dbReference type="HOGENOM" id="CLU_2498277_0_0_1"/>
<feature type="region of interest" description="Disordered" evidence="1">
    <location>
        <begin position="64"/>
        <end position="86"/>
    </location>
</feature>
<comment type="caution">
    <text evidence="2">The sequence shown here is derived from an EMBL/GenBank/DDBJ whole genome shotgun (WGS) entry which is preliminary data.</text>
</comment>
<feature type="compositionally biased region" description="Basic and acidic residues" evidence="1">
    <location>
        <begin position="67"/>
        <end position="86"/>
    </location>
</feature>
<accession>K2RLE6</accession>
<evidence type="ECO:0000256" key="1">
    <source>
        <dbReference type="SAM" id="MobiDB-lite"/>
    </source>
</evidence>
<dbReference type="VEuPathDB" id="FungiDB:MPH_09209"/>
<reference evidence="2 3" key="1">
    <citation type="journal article" date="2012" name="BMC Genomics">
        <title>Tools to kill: Genome of one of the most destructive plant pathogenic fungi Macrophomina phaseolina.</title>
        <authorList>
            <person name="Islam M.S."/>
            <person name="Haque M.S."/>
            <person name="Islam M.M."/>
            <person name="Emdad E.M."/>
            <person name="Halim A."/>
            <person name="Hossen Q.M.M."/>
            <person name="Hossain M.Z."/>
            <person name="Ahmed B."/>
            <person name="Rahim S."/>
            <person name="Rahman M.S."/>
            <person name="Alam M.M."/>
            <person name="Hou S."/>
            <person name="Wan X."/>
            <person name="Saito J.A."/>
            <person name="Alam M."/>
        </authorList>
    </citation>
    <scope>NUCLEOTIDE SEQUENCE [LARGE SCALE GENOMIC DNA]</scope>
    <source>
        <strain evidence="2 3">MS6</strain>
    </source>
</reference>
<evidence type="ECO:0000313" key="3">
    <source>
        <dbReference type="Proteomes" id="UP000007129"/>
    </source>
</evidence>
<proteinExistence type="predicted"/>